<dbReference type="InterPro" id="IPR036691">
    <property type="entry name" value="Endo/exonu/phosph_ase_sf"/>
</dbReference>
<keyword evidence="2" id="KW-1185">Reference proteome</keyword>
<reference evidence="1 2" key="1">
    <citation type="journal article" date="2017" name="Nature">
        <title>The Apostasia genome and the evolution of orchids.</title>
        <authorList>
            <person name="Zhang G.Q."/>
            <person name="Liu K.W."/>
            <person name="Li Z."/>
            <person name="Lohaus R."/>
            <person name="Hsiao Y.Y."/>
            <person name="Niu S.C."/>
            <person name="Wang J.Y."/>
            <person name="Lin Y.C."/>
            <person name="Xu Q."/>
            <person name="Chen L.J."/>
            <person name="Yoshida K."/>
            <person name="Fujiwara S."/>
            <person name="Wang Z.W."/>
            <person name="Zhang Y.Q."/>
            <person name="Mitsuda N."/>
            <person name="Wang M."/>
            <person name="Liu G.H."/>
            <person name="Pecoraro L."/>
            <person name="Huang H.X."/>
            <person name="Xiao X.J."/>
            <person name="Lin M."/>
            <person name="Wu X.Y."/>
            <person name="Wu W.L."/>
            <person name="Chen Y.Y."/>
            <person name="Chang S.B."/>
            <person name="Sakamoto S."/>
            <person name="Ohme-Takagi M."/>
            <person name="Yagi M."/>
            <person name="Zeng S.J."/>
            <person name="Shen C.Y."/>
            <person name="Yeh C.M."/>
            <person name="Luo Y.B."/>
            <person name="Tsai W.C."/>
            <person name="Van de Peer Y."/>
            <person name="Liu Z.J."/>
        </authorList>
    </citation>
    <scope>NUCLEOTIDE SEQUENCE [LARGE SCALE GENOMIC DNA]</scope>
    <source>
        <strain evidence="2">cv. Shenzhen</strain>
        <tissue evidence="1">Stem</tissue>
    </source>
</reference>
<dbReference type="PANTHER" id="PTHR33710">
    <property type="entry name" value="BNAC02G09200D PROTEIN"/>
    <property type="match status" value="1"/>
</dbReference>
<evidence type="ECO:0000313" key="1">
    <source>
        <dbReference type="EMBL" id="PKA58717.1"/>
    </source>
</evidence>
<dbReference type="PANTHER" id="PTHR33710:SF71">
    <property type="entry name" value="ENDONUCLEASE_EXONUCLEASE_PHOSPHATASE DOMAIN-CONTAINING PROTEIN"/>
    <property type="match status" value="1"/>
</dbReference>
<sequence>MHDFNDCLLVSGLEDPGYCGEPFMWADNHMSQRIDRALSNSKLFDLFDPIKVTNLTRLCSDHCPILVQMSNKILIILKVALNS</sequence>
<name>A0A2I0AT52_9ASPA</name>
<dbReference type="AlphaFoldDB" id="A0A2I0AT52"/>
<proteinExistence type="predicted"/>
<dbReference type="EMBL" id="KZ451950">
    <property type="protein sequence ID" value="PKA58717.1"/>
    <property type="molecule type" value="Genomic_DNA"/>
</dbReference>
<accession>A0A2I0AT52</accession>
<dbReference type="OrthoDB" id="688652at2759"/>
<evidence type="ECO:0008006" key="3">
    <source>
        <dbReference type="Google" id="ProtNLM"/>
    </source>
</evidence>
<organism evidence="1 2">
    <name type="scientific">Apostasia shenzhenica</name>
    <dbReference type="NCBI Taxonomy" id="1088818"/>
    <lineage>
        <taxon>Eukaryota</taxon>
        <taxon>Viridiplantae</taxon>
        <taxon>Streptophyta</taxon>
        <taxon>Embryophyta</taxon>
        <taxon>Tracheophyta</taxon>
        <taxon>Spermatophyta</taxon>
        <taxon>Magnoliopsida</taxon>
        <taxon>Liliopsida</taxon>
        <taxon>Asparagales</taxon>
        <taxon>Orchidaceae</taxon>
        <taxon>Apostasioideae</taxon>
        <taxon>Apostasia</taxon>
    </lineage>
</organism>
<protein>
    <recommendedName>
        <fullName evidence="3">Endonuclease/exonuclease/phosphatase domain-containing protein</fullName>
    </recommendedName>
</protein>
<dbReference type="Gene3D" id="3.60.10.10">
    <property type="entry name" value="Endonuclease/exonuclease/phosphatase"/>
    <property type="match status" value="1"/>
</dbReference>
<gene>
    <name evidence="1" type="ORF">AXF42_Ash000810</name>
</gene>
<dbReference type="Proteomes" id="UP000236161">
    <property type="component" value="Unassembled WGS sequence"/>
</dbReference>
<evidence type="ECO:0000313" key="2">
    <source>
        <dbReference type="Proteomes" id="UP000236161"/>
    </source>
</evidence>
<dbReference type="SUPFAM" id="SSF56219">
    <property type="entry name" value="DNase I-like"/>
    <property type="match status" value="1"/>
</dbReference>